<dbReference type="Proteomes" id="UP001153069">
    <property type="component" value="Unassembled WGS sequence"/>
</dbReference>
<feature type="compositionally biased region" description="Basic and acidic residues" evidence="1">
    <location>
        <begin position="106"/>
        <end position="120"/>
    </location>
</feature>
<reference evidence="2" key="1">
    <citation type="submission" date="2020-06" db="EMBL/GenBank/DDBJ databases">
        <authorList>
            <consortium name="Plant Systems Biology data submission"/>
        </authorList>
    </citation>
    <scope>NUCLEOTIDE SEQUENCE</scope>
    <source>
        <strain evidence="2">D6</strain>
    </source>
</reference>
<proteinExistence type="predicted"/>
<gene>
    <name evidence="2" type="ORF">SEMRO_1742_G294750.1</name>
</gene>
<sequence>MTNGCNKTKATDDDTSITTLNTNGTGSIGASSAADTPPRINGNSGASVLSHRSEHIRRAKPPTKIETTPLPLPPVLVTTVTTPVVWETPGCSSQKSRKSSSTKQQQQEKRNQQQNKKVDVFEATSNDAASWPPLKLSCEEQPMSNLTATYDIRSK</sequence>
<feature type="region of interest" description="Disordered" evidence="1">
    <location>
        <begin position="86"/>
        <end position="155"/>
    </location>
</feature>
<feature type="compositionally biased region" description="Polar residues" evidence="1">
    <location>
        <begin position="16"/>
        <end position="34"/>
    </location>
</feature>
<evidence type="ECO:0000313" key="3">
    <source>
        <dbReference type="Proteomes" id="UP001153069"/>
    </source>
</evidence>
<keyword evidence="3" id="KW-1185">Reference proteome</keyword>
<evidence type="ECO:0000256" key="1">
    <source>
        <dbReference type="SAM" id="MobiDB-lite"/>
    </source>
</evidence>
<protein>
    <submittedName>
        <fullName evidence="2">Uncharacterized protein</fullName>
    </submittedName>
</protein>
<organism evidence="2 3">
    <name type="scientific">Seminavis robusta</name>
    <dbReference type="NCBI Taxonomy" id="568900"/>
    <lineage>
        <taxon>Eukaryota</taxon>
        <taxon>Sar</taxon>
        <taxon>Stramenopiles</taxon>
        <taxon>Ochrophyta</taxon>
        <taxon>Bacillariophyta</taxon>
        <taxon>Bacillariophyceae</taxon>
        <taxon>Bacillariophycidae</taxon>
        <taxon>Naviculales</taxon>
        <taxon>Naviculaceae</taxon>
        <taxon>Seminavis</taxon>
    </lineage>
</organism>
<accession>A0A9N8HU18</accession>
<dbReference type="EMBL" id="CAICTM010001740">
    <property type="protein sequence ID" value="CAB9525881.1"/>
    <property type="molecule type" value="Genomic_DNA"/>
</dbReference>
<name>A0A9N8HU18_9STRA</name>
<evidence type="ECO:0000313" key="2">
    <source>
        <dbReference type="EMBL" id="CAB9525881.1"/>
    </source>
</evidence>
<feature type="region of interest" description="Disordered" evidence="1">
    <location>
        <begin position="1"/>
        <end position="74"/>
    </location>
</feature>
<comment type="caution">
    <text evidence="2">The sequence shown here is derived from an EMBL/GenBank/DDBJ whole genome shotgun (WGS) entry which is preliminary data.</text>
</comment>
<dbReference type="AlphaFoldDB" id="A0A9N8HU18"/>